<proteinExistence type="predicted"/>
<evidence type="ECO:0000313" key="2">
    <source>
        <dbReference type="EMBL" id="EXJ15478.1"/>
    </source>
</evidence>
<feature type="domain" description="BON" evidence="1">
    <location>
        <begin position="57"/>
        <end position="126"/>
    </location>
</feature>
<reference evidence="2 3" key="1">
    <citation type="submission" date="2012-11" db="EMBL/GenBank/DDBJ databases">
        <title>Genome assembly of Thiorhodococcus sp. AK35.</title>
        <authorList>
            <person name="Nupur N."/>
            <person name="Khatri I."/>
            <person name="Subramanian S."/>
            <person name="Pinnaka A."/>
        </authorList>
    </citation>
    <scope>NUCLEOTIDE SEQUENCE [LARGE SCALE GENOMIC DNA]</scope>
    <source>
        <strain evidence="2 3">AK35</strain>
    </source>
</reference>
<name>W9V7D3_9GAMM</name>
<sequence length="203" mass="22008">MDTMTAWIPSRRTRHAVLLASSLVASSLAGCGPVIVGGAAVGASALYDRREHQVFLADQEIELRAIHALQQDRSIEGHSGISVTSYNKTVLLTGQAESEEVARHATQLVSLIAGVKRVIDEISIGPNISLSRESEDLYITSRAKLALTGIDLPDFNPTRVKVVTENGVVYLLGLVTPEEADAATEKVRYVPGVERVVKLFEYR</sequence>
<evidence type="ECO:0000259" key="1">
    <source>
        <dbReference type="PROSITE" id="PS50914"/>
    </source>
</evidence>
<dbReference type="STRING" id="1249627.D779_1220"/>
<dbReference type="Proteomes" id="UP000019460">
    <property type="component" value="Unassembled WGS sequence"/>
</dbReference>
<accession>W9V7D3</accession>
<protein>
    <submittedName>
        <fullName evidence="2">21 kDa hemolysin</fullName>
    </submittedName>
</protein>
<dbReference type="AlphaFoldDB" id="W9V7D3"/>
<dbReference type="PANTHER" id="PTHR34606:SF4">
    <property type="entry name" value="OUTER MEMBRANE LIPOPROTEIN DOLP"/>
    <property type="match status" value="1"/>
</dbReference>
<dbReference type="PANTHER" id="PTHR34606">
    <property type="entry name" value="BON DOMAIN-CONTAINING PROTEIN"/>
    <property type="match status" value="1"/>
</dbReference>
<dbReference type="EMBL" id="AONC01000025">
    <property type="protein sequence ID" value="EXJ15478.1"/>
    <property type="molecule type" value="Genomic_DNA"/>
</dbReference>
<dbReference type="InterPro" id="IPR051686">
    <property type="entry name" value="Lipoprotein_DolP"/>
</dbReference>
<keyword evidence="3" id="KW-1185">Reference proteome</keyword>
<evidence type="ECO:0000313" key="3">
    <source>
        <dbReference type="Proteomes" id="UP000019460"/>
    </source>
</evidence>
<gene>
    <name evidence="2" type="ORF">D779_1220</name>
</gene>
<organism evidence="2 3">
    <name type="scientific">Imhoffiella purpurea</name>
    <dbReference type="NCBI Taxonomy" id="1249627"/>
    <lineage>
        <taxon>Bacteria</taxon>
        <taxon>Pseudomonadati</taxon>
        <taxon>Pseudomonadota</taxon>
        <taxon>Gammaproteobacteria</taxon>
        <taxon>Chromatiales</taxon>
        <taxon>Chromatiaceae</taxon>
        <taxon>Imhoffiella</taxon>
    </lineage>
</organism>
<dbReference type="Pfam" id="PF04972">
    <property type="entry name" value="BON"/>
    <property type="match status" value="2"/>
</dbReference>
<feature type="domain" description="BON" evidence="1">
    <location>
        <begin position="135"/>
        <end position="203"/>
    </location>
</feature>
<dbReference type="eggNOG" id="COG2823">
    <property type="taxonomic scope" value="Bacteria"/>
</dbReference>
<dbReference type="Gene3D" id="3.30.1340.30">
    <property type="match status" value="1"/>
</dbReference>
<dbReference type="PROSITE" id="PS50914">
    <property type="entry name" value="BON"/>
    <property type="match status" value="2"/>
</dbReference>
<comment type="caution">
    <text evidence="2">The sequence shown here is derived from an EMBL/GenBank/DDBJ whole genome shotgun (WGS) entry which is preliminary data.</text>
</comment>
<dbReference type="InterPro" id="IPR007055">
    <property type="entry name" value="BON_dom"/>
</dbReference>